<keyword evidence="4" id="KW-0378">Hydrolase</keyword>
<dbReference type="SUPFAM" id="SSF52980">
    <property type="entry name" value="Restriction endonuclease-like"/>
    <property type="match status" value="1"/>
</dbReference>
<dbReference type="PIRSF" id="PIRSF018267">
    <property type="entry name" value="VSR_endonuc"/>
    <property type="match status" value="1"/>
</dbReference>
<evidence type="ECO:0000259" key="6">
    <source>
        <dbReference type="Pfam" id="PF04480"/>
    </source>
</evidence>
<gene>
    <name evidence="7" type="ORF">SDC9_22616</name>
</gene>
<evidence type="ECO:0000256" key="2">
    <source>
        <dbReference type="ARBA" id="ARBA00022759"/>
    </source>
</evidence>
<dbReference type="Gene3D" id="3.40.960.10">
    <property type="entry name" value="VSR Endonuclease"/>
    <property type="match status" value="1"/>
</dbReference>
<dbReference type="GO" id="GO:0016787">
    <property type="term" value="F:hydrolase activity"/>
    <property type="evidence" value="ECO:0007669"/>
    <property type="project" value="UniProtKB-KW"/>
</dbReference>
<evidence type="ECO:0000313" key="7">
    <source>
        <dbReference type="EMBL" id="MPL76767.1"/>
    </source>
</evidence>
<keyword evidence="3" id="KW-0227">DNA damage</keyword>
<keyword evidence="2" id="KW-0255">Endonuclease</keyword>
<protein>
    <recommendedName>
        <fullName evidence="6">DUF559 domain-containing protein</fullName>
    </recommendedName>
</protein>
<name>A0A644UCV7_9ZZZZ</name>
<dbReference type="Pfam" id="PF03852">
    <property type="entry name" value="Vsr"/>
    <property type="match status" value="1"/>
</dbReference>
<keyword evidence="1" id="KW-0540">Nuclease</keyword>
<dbReference type="CDD" id="cd00221">
    <property type="entry name" value="Vsr"/>
    <property type="match status" value="1"/>
</dbReference>
<organism evidence="7">
    <name type="scientific">bioreactor metagenome</name>
    <dbReference type="NCBI Taxonomy" id="1076179"/>
    <lineage>
        <taxon>unclassified sequences</taxon>
        <taxon>metagenomes</taxon>
        <taxon>ecological metagenomes</taxon>
    </lineage>
</organism>
<dbReference type="NCBIfam" id="TIGR00632">
    <property type="entry name" value="vsr"/>
    <property type="match status" value="1"/>
</dbReference>
<evidence type="ECO:0000256" key="3">
    <source>
        <dbReference type="ARBA" id="ARBA00022763"/>
    </source>
</evidence>
<dbReference type="InterPro" id="IPR011335">
    <property type="entry name" value="Restrct_endonuc-II-like"/>
</dbReference>
<feature type="domain" description="DUF559" evidence="6">
    <location>
        <begin position="110"/>
        <end position="151"/>
    </location>
</feature>
<dbReference type="Pfam" id="PF04480">
    <property type="entry name" value="DUF559"/>
    <property type="match status" value="1"/>
</dbReference>
<proteinExistence type="predicted"/>
<reference evidence="7" key="1">
    <citation type="submission" date="2019-08" db="EMBL/GenBank/DDBJ databases">
        <authorList>
            <person name="Kucharzyk K."/>
            <person name="Murdoch R.W."/>
            <person name="Higgins S."/>
            <person name="Loffler F."/>
        </authorList>
    </citation>
    <scope>NUCLEOTIDE SEQUENCE</scope>
</reference>
<dbReference type="GO" id="GO:0006298">
    <property type="term" value="P:mismatch repair"/>
    <property type="evidence" value="ECO:0007669"/>
    <property type="project" value="InterPro"/>
</dbReference>
<dbReference type="AlphaFoldDB" id="A0A644UCV7"/>
<evidence type="ECO:0000256" key="5">
    <source>
        <dbReference type="ARBA" id="ARBA00023204"/>
    </source>
</evidence>
<dbReference type="InterPro" id="IPR007569">
    <property type="entry name" value="DUF559"/>
</dbReference>
<evidence type="ECO:0000256" key="4">
    <source>
        <dbReference type="ARBA" id="ARBA00022801"/>
    </source>
</evidence>
<accession>A0A644UCV7</accession>
<keyword evidence="5" id="KW-0234">DNA repair</keyword>
<evidence type="ECO:0000256" key="1">
    <source>
        <dbReference type="ARBA" id="ARBA00022722"/>
    </source>
</evidence>
<dbReference type="EMBL" id="VSSQ01000100">
    <property type="protein sequence ID" value="MPL76767.1"/>
    <property type="molecule type" value="Genomic_DNA"/>
</dbReference>
<sequence>MKKYTENQIVVPRFNEANGFYTTKQRSELMAKIKSQNTKPELNLKKALWNLGFRYRKNLKKLPGSPDIVYTKHKLAIFVDGEFWHGYNWAEKKTKIKTNRDFWIPKIERNIQRDIQNNQLLTEAGWHVIRFWEHELKKDFEDCLNRVISYLQDGV</sequence>
<dbReference type="GO" id="GO:0004519">
    <property type="term" value="F:endonuclease activity"/>
    <property type="evidence" value="ECO:0007669"/>
    <property type="project" value="UniProtKB-KW"/>
</dbReference>
<dbReference type="InterPro" id="IPR004603">
    <property type="entry name" value="DNA_mismatch_endonuc_vsr"/>
</dbReference>
<comment type="caution">
    <text evidence="7">The sequence shown here is derived from an EMBL/GenBank/DDBJ whole genome shotgun (WGS) entry which is preliminary data.</text>
</comment>